<dbReference type="OrthoDB" id="823504at2759"/>
<evidence type="ECO:0000256" key="11">
    <source>
        <dbReference type="SAM" id="SignalP"/>
    </source>
</evidence>
<evidence type="ECO:0000256" key="1">
    <source>
        <dbReference type="ARBA" id="ARBA00001970"/>
    </source>
</evidence>
<evidence type="ECO:0000256" key="6">
    <source>
        <dbReference type="ARBA" id="ARBA00023004"/>
    </source>
</evidence>
<keyword evidence="3 9" id="KW-0479">Metal-binding</keyword>
<keyword evidence="7" id="KW-1015">Disulfide bond</keyword>
<keyword evidence="6 9" id="KW-0408">Iron</keyword>
<dbReference type="GO" id="GO:0004601">
    <property type="term" value="F:peroxidase activity"/>
    <property type="evidence" value="ECO:0007669"/>
    <property type="project" value="InterPro"/>
</dbReference>
<sequence>MLRLLFPLALCLLLHCQANAESRVRRSVIESAVRTAKATVDAAYEYSRRTSLERVKRNAAHPSDVLRLLKQPAGPSRSEVRYADYMENTIRLLSRARRGKRSINATDLISEEELEVIATLTGCSSRARVPPCKTTANLDSFRTASSVCNNRVNTRWGASNIPFVRWLPSEYSDGIAQPKGTAGAINGHVLPLVRDVSNRILATPNDQVENDTMFSFMLTIFAQLTDHDLTFTPHSPVIRSFSDGIDCDHTCAVTEPCFPVEIPLNDPRIDREDCIPFFRSAPACGSGNGGSNFGAVTVREQMNTLTSLVDAGHLYGSDEAKAHFLRNLTTDDGYLRVNTIYDDNGRALLPFVNMNTSMCATRQRITGDPNAKEVPCFLAGDERSNENIALTSLHTLFLREHNRLARLLKMKNPYWDGERIYQEARKIIGAYFQIMMYRDFLPLILGPDAIAAKLSTYPGYDESVDPSISNVFATAAYRFAHTMIHPFISRLDENYNEHPLFPTQPLHRCFMAPWRVVDEGGIDPIVRGLIGRPAKLNTQEHMLTDEVRERLFKFTHELALDLGALNMQRGRDHGLPGYNKWRKFCGLSTPQTEEELAEVLQNKQLARKILDLYGTPDNIDPWLGGVAEPFVRGGRVGPLFACLIATQFQKIRQGDSLWWENKGVFTEEQRIALRDVSLARIICDNTGITEVPRNSFQFRPRGSGYTQCEDIPEIDFSAWKEGTEQYGPDQTEAPPPTTYDEGNDGPRGPPGPPGPPGPRGPKGMPGPPGPPGNSTHVGFSARLGNNYPGSGTPIGFHDEILNEGNGYDTKGGIFTCPVAGVYQFEFHCTIYQRTASLDLMMNGERLLHSYTTPHNSYLTASGSILVKLKVGDQIWLVANQGGTAITKESYFLGHLLWIV</sequence>
<dbReference type="Gene3D" id="2.60.120.40">
    <property type="match status" value="1"/>
</dbReference>
<dbReference type="InterPro" id="IPR019791">
    <property type="entry name" value="Haem_peroxidase_animal"/>
</dbReference>
<dbReference type="GO" id="GO:0005615">
    <property type="term" value="C:extracellular space"/>
    <property type="evidence" value="ECO:0007669"/>
    <property type="project" value="TreeGrafter"/>
</dbReference>
<dbReference type="GO" id="GO:0046872">
    <property type="term" value="F:metal ion binding"/>
    <property type="evidence" value="ECO:0007669"/>
    <property type="project" value="UniProtKB-KW"/>
</dbReference>
<dbReference type="InterPro" id="IPR008983">
    <property type="entry name" value="Tumour_necrosis_fac-like_dom"/>
</dbReference>
<dbReference type="PRINTS" id="PR00007">
    <property type="entry name" value="COMPLEMNTC1Q"/>
</dbReference>
<evidence type="ECO:0000256" key="10">
    <source>
        <dbReference type="SAM" id="MobiDB-lite"/>
    </source>
</evidence>
<keyword evidence="5" id="KW-0560">Oxidoreductase</keyword>
<evidence type="ECO:0000256" key="4">
    <source>
        <dbReference type="ARBA" id="ARBA00022729"/>
    </source>
</evidence>
<organism evidence="13 14">
    <name type="scientific">Salarias fasciatus</name>
    <name type="common">Jewelled blenny</name>
    <name type="synonym">Blennius fasciatus</name>
    <dbReference type="NCBI Taxonomy" id="181472"/>
    <lineage>
        <taxon>Eukaryota</taxon>
        <taxon>Metazoa</taxon>
        <taxon>Chordata</taxon>
        <taxon>Craniata</taxon>
        <taxon>Vertebrata</taxon>
        <taxon>Euteleostomi</taxon>
        <taxon>Actinopterygii</taxon>
        <taxon>Neopterygii</taxon>
        <taxon>Teleostei</taxon>
        <taxon>Neoteleostei</taxon>
        <taxon>Acanthomorphata</taxon>
        <taxon>Ovalentaria</taxon>
        <taxon>Blenniimorphae</taxon>
        <taxon>Blenniiformes</taxon>
        <taxon>Blennioidei</taxon>
        <taxon>Blenniidae</taxon>
        <taxon>Salariinae</taxon>
        <taxon>Salarias</taxon>
    </lineage>
</organism>
<dbReference type="AlphaFoldDB" id="A0A672JTJ7"/>
<dbReference type="PRINTS" id="PR00457">
    <property type="entry name" value="ANPEROXIDASE"/>
</dbReference>
<feature type="region of interest" description="Disordered" evidence="10">
    <location>
        <begin position="724"/>
        <end position="784"/>
    </location>
</feature>
<evidence type="ECO:0000256" key="2">
    <source>
        <dbReference type="ARBA" id="ARBA00022617"/>
    </source>
</evidence>
<evidence type="ECO:0000256" key="5">
    <source>
        <dbReference type="ARBA" id="ARBA00023002"/>
    </source>
</evidence>
<evidence type="ECO:0000256" key="9">
    <source>
        <dbReference type="PIRSR" id="PIRSR619791-2"/>
    </source>
</evidence>
<gene>
    <name evidence="13" type="primary">LOC115398495</name>
</gene>
<dbReference type="Proteomes" id="UP000472267">
    <property type="component" value="Chromosome 12"/>
</dbReference>
<dbReference type="FunFam" id="1.10.640.10:FF:000001">
    <property type="entry name" value="Peroxidasin homolog"/>
    <property type="match status" value="1"/>
</dbReference>
<dbReference type="InterPro" id="IPR001073">
    <property type="entry name" value="C1q_dom"/>
</dbReference>
<reference evidence="13" key="2">
    <citation type="submission" date="2025-08" db="UniProtKB">
        <authorList>
            <consortium name="Ensembl"/>
        </authorList>
    </citation>
    <scope>IDENTIFICATION</scope>
</reference>
<comment type="similarity">
    <text evidence="8">Belongs to the peroxidase family. XPO subfamily.</text>
</comment>
<dbReference type="Pfam" id="PF03098">
    <property type="entry name" value="An_peroxidase"/>
    <property type="match status" value="1"/>
</dbReference>
<dbReference type="GO" id="GO:0006979">
    <property type="term" value="P:response to oxidative stress"/>
    <property type="evidence" value="ECO:0007669"/>
    <property type="project" value="InterPro"/>
</dbReference>
<dbReference type="SUPFAM" id="SSF49842">
    <property type="entry name" value="TNF-like"/>
    <property type="match status" value="1"/>
</dbReference>
<keyword evidence="2 9" id="KW-0349">Heme</keyword>
<dbReference type="SUPFAM" id="SSF48113">
    <property type="entry name" value="Heme-dependent peroxidases"/>
    <property type="match status" value="1"/>
</dbReference>
<dbReference type="InParanoid" id="A0A672JTJ7"/>
<dbReference type="InterPro" id="IPR010255">
    <property type="entry name" value="Haem_peroxidase_sf"/>
</dbReference>
<dbReference type="SMART" id="SM00110">
    <property type="entry name" value="C1Q"/>
    <property type="match status" value="1"/>
</dbReference>
<evidence type="ECO:0000256" key="7">
    <source>
        <dbReference type="ARBA" id="ARBA00023157"/>
    </source>
</evidence>
<evidence type="ECO:0000313" key="13">
    <source>
        <dbReference type="Ensembl" id="ENSSFAP00005056489.1"/>
    </source>
</evidence>
<proteinExistence type="inferred from homology"/>
<dbReference type="Pfam" id="PF00386">
    <property type="entry name" value="C1q"/>
    <property type="match status" value="1"/>
</dbReference>
<name>A0A672JTJ7_SALFA</name>
<evidence type="ECO:0000256" key="3">
    <source>
        <dbReference type="ARBA" id="ARBA00022723"/>
    </source>
</evidence>
<accession>A0A672JTJ7</accession>
<dbReference type="Ensembl" id="ENSSFAT00005058205.1">
    <property type="protein sequence ID" value="ENSSFAP00005056489.1"/>
    <property type="gene ID" value="ENSSFAG00005026693.1"/>
</dbReference>
<dbReference type="InterPro" id="IPR037120">
    <property type="entry name" value="Haem_peroxidase_sf_animal"/>
</dbReference>
<dbReference type="PANTHER" id="PTHR11475">
    <property type="entry name" value="OXIDASE/PEROXIDASE"/>
    <property type="match status" value="1"/>
</dbReference>
<dbReference type="PROSITE" id="PS50871">
    <property type="entry name" value="C1Q"/>
    <property type="match status" value="1"/>
</dbReference>
<evidence type="ECO:0000259" key="12">
    <source>
        <dbReference type="PROSITE" id="PS50871"/>
    </source>
</evidence>
<dbReference type="PROSITE" id="PS50292">
    <property type="entry name" value="PEROXIDASE_3"/>
    <property type="match status" value="1"/>
</dbReference>
<evidence type="ECO:0000256" key="8">
    <source>
        <dbReference type="ARBA" id="ARBA00061342"/>
    </source>
</evidence>
<feature type="compositionally biased region" description="Pro residues" evidence="10">
    <location>
        <begin position="747"/>
        <end position="771"/>
    </location>
</feature>
<feature type="domain" description="C1q" evidence="12">
    <location>
        <begin position="772"/>
        <end position="899"/>
    </location>
</feature>
<dbReference type="OMA" id="RYQPMGP"/>
<dbReference type="GeneID" id="115398495"/>
<comment type="cofactor">
    <cofactor evidence="1">
        <name>heme b</name>
        <dbReference type="ChEBI" id="CHEBI:60344"/>
    </cofactor>
</comment>
<keyword evidence="14" id="KW-1185">Reference proteome</keyword>
<dbReference type="PANTHER" id="PTHR11475:SF63">
    <property type="entry name" value="EOSINOPHIL PEROXIDASE"/>
    <property type="match status" value="1"/>
</dbReference>
<feature type="binding site" description="axial binding residue" evidence="9">
    <location>
        <position position="481"/>
    </location>
    <ligand>
        <name>heme b</name>
        <dbReference type="ChEBI" id="CHEBI:60344"/>
    </ligand>
    <ligandPart>
        <name>Fe</name>
        <dbReference type="ChEBI" id="CHEBI:18248"/>
    </ligandPart>
</feature>
<evidence type="ECO:0000313" key="14">
    <source>
        <dbReference type="Proteomes" id="UP000472267"/>
    </source>
</evidence>
<keyword evidence="4 11" id="KW-0732">Signal</keyword>
<dbReference type="RefSeq" id="XP_029961152.1">
    <property type="nucleotide sequence ID" value="XM_030105292.1"/>
</dbReference>
<protein>
    <submittedName>
        <fullName evidence="13">Eosinophil peroxidase-like</fullName>
    </submittedName>
</protein>
<reference evidence="13" key="3">
    <citation type="submission" date="2025-09" db="UniProtKB">
        <authorList>
            <consortium name="Ensembl"/>
        </authorList>
    </citation>
    <scope>IDENTIFICATION</scope>
</reference>
<dbReference type="GO" id="GO:0020037">
    <property type="term" value="F:heme binding"/>
    <property type="evidence" value="ECO:0007669"/>
    <property type="project" value="InterPro"/>
</dbReference>
<feature type="chain" id="PRO_5025497238" evidence="11">
    <location>
        <begin position="21"/>
        <end position="899"/>
    </location>
</feature>
<reference evidence="13" key="1">
    <citation type="submission" date="2019-06" db="EMBL/GenBank/DDBJ databases">
        <authorList>
            <consortium name="Wellcome Sanger Institute Data Sharing"/>
        </authorList>
    </citation>
    <scope>NUCLEOTIDE SEQUENCE [LARGE SCALE GENOMIC DNA]</scope>
</reference>
<feature type="signal peptide" evidence="11">
    <location>
        <begin position="1"/>
        <end position="20"/>
    </location>
</feature>
<dbReference type="Gene3D" id="1.10.640.10">
    <property type="entry name" value="Haem peroxidase domain superfamily, animal type"/>
    <property type="match status" value="1"/>
</dbReference>